<gene>
    <name evidence="1" type="ORF">CCOS864_04001</name>
</gene>
<dbReference type="Gene3D" id="3.90.550.10">
    <property type="entry name" value="Spore Coat Polysaccharide Biosynthesis Protein SpsA, Chain A"/>
    <property type="match status" value="2"/>
</dbReference>
<evidence type="ECO:0000313" key="1">
    <source>
        <dbReference type="EMBL" id="SUQ64540.1"/>
    </source>
</evidence>
<dbReference type="EMBL" id="UIDD01000010">
    <property type="protein sequence ID" value="SUQ64540.1"/>
    <property type="molecule type" value="Genomic_DNA"/>
</dbReference>
<proteinExistence type="predicted"/>
<dbReference type="RefSeq" id="WP_167458914.1">
    <property type="nucleotide sequence ID" value="NZ_CBCSFG010000001.1"/>
</dbReference>
<name>A0A380T4M0_9PSED</name>
<dbReference type="SUPFAM" id="SSF53448">
    <property type="entry name" value="Nucleotide-diphospho-sugar transferases"/>
    <property type="match status" value="2"/>
</dbReference>
<dbReference type="AlphaFoldDB" id="A0A380T4M0"/>
<dbReference type="Pfam" id="PF13641">
    <property type="entry name" value="Glyco_tranf_2_3"/>
    <property type="match status" value="1"/>
</dbReference>
<accession>A0A380T4M0</accession>
<evidence type="ECO:0000313" key="2">
    <source>
        <dbReference type="Proteomes" id="UP000255177"/>
    </source>
</evidence>
<dbReference type="Proteomes" id="UP000255177">
    <property type="component" value="Unassembled WGS sequence"/>
</dbReference>
<dbReference type="InterPro" id="IPR029044">
    <property type="entry name" value="Nucleotide-diphossugar_trans"/>
</dbReference>
<sequence length="931" mass="100594">MGEQAIGCAALLDDVTVVLLGQDEPGYSGRAAHYYQARFAHLQTLAAPASQTSVGDWSEQVLQTLEQVDTTFAVLTLECDFLLTDGIAATVQALRDDADYLMAQGYSLGYQPGNGEVTYYRIGSAPKAQLHASSALGRIGVHAEYGLQAWRAVVRTEVLKAAVRSVPADLSFDSWCVAVSYGLLAQGASRLLAHTSAMVEYRPWTLCAQACEELLSQAVRQLQHWDSEQAAVFANAKGFEVLNAFVRNTHSRCEAPLLFTSRWDSLSSEPKLTFEPTQFVEMPYYNGTVFGQLRSAEFMVHAWPAGQLHSHALEGTWVRQQALLAEHPNDTAESLMARYWQAFALGVFNPQVCQLLLAGLGEQDQGLRHDLGIWLEQLELLPVTGVQAQLASTPSGKVLAAIADASPDSAARERIFAHLGKNPAPQMAFVVIDLEDDNAGLQDTFDSLVASGLRNFKVVVLKAGELPAITTARDALHFIKVTPANMVAHLNQVVRQLSSEWLLMLQAGDVLANGGLLRLQVELPGAQGCDAICANEVQRDSDGRLLSVVRPGCDLDLLRSRPDLMAQHWLVRRQAIVDLGGYSEDCAQALEFDLLLRLVEAKGISGMAHLDEYLVIGQQASESMAADALTTLKRHLNVLGYRGQVNESADGTFQVDFRHPQTPQVSIVLVADSDLEQLKASLASVVQRTRYARYEVIVTCEAANAEAVAAGLAIVQGLGSRVRLFACESSVRAQMVNQAAAQAQGQYLVLMSSRSEVVSPAWIESLLNQAQRPEVGVVGCQMFDRDGVISHAGYELLGSGLVRNARQGASRLQVTLPGLEAVKGSQAVSADCLMVGKALFEQCAGLDEQLAGGTDVDLCLKAAQAGLLSICVPQAQVLNIEVPLPAREQCLELVQRWPAAFCTRVVVDTQHGVDVSRAANVGGKAVLEWLP</sequence>
<dbReference type="PANTHER" id="PTHR43179">
    <property type="entry name" value="RHAMNOSYLTRANSFERASE WBBL"/>
    <property type="match status" value="1"/>
</dbReference>
<organism evidence="1 2">
    <name type="scientific">Pseudomonas wadenswilerensis</name>
    <dbReference type="NCBI Taxonomy" id="1785161"/>
    <lineage>
        <taxon>Bacteria</taxon>
        <taxon>Pseudomonadati</taxon>
        <taxon>Pseudomonadota</taxon>
        <taxon>Gammaproteobacteria</taxon>
        <taxon>Pseudomonadales</taxon>
        <taxon>Pseudomonadaceae</taxon>
        <taxon>Pseudomonas</taxon>
    </lineage>
</organism>
<protein>
    <submittedName>
        <fullName evidence="1">Uncharacterized protein</fullName>
    </submittedName>
</protein>
<dbReference type="PANTHER" id="PTHR43179:SF7">
    <property type="entry name" value="RHAMNOSYLTRANSFERASE WBBL"/>
    <property type="match status" value="1"/>
</dbReference>
<reference evidence="2" key="1">
    <citation type="submission" date="2018-07" db="EMBL/GenBank/DDBJ databases">
        <authorList>
            <person name="Blom J."/>
        </authorList>
    </citation>
    <scope>NUCLEOTIDE SEQUENCE [LARGE SCALE GENOMIC DNA]</scope>
    <source>
        <strain evidence="2">CCOS 864</strain>
    </source>
</reference>
<keyword evidence="2" id="KW-1185">Reference proteome</keyword>